<keyword evidence="1" id="KW-0732">Signal</keyword>
<evidence type="ECO:0000256" key="1">
    <source>
        <dbReference type="SAM" id="SignalP"/>
    </source>
</evidence>
<dbReference type="PROSITE" id="PS51257">
    <property type="entry name" value="PROKAR_LIPOPROTEIN"/>
    <property type="match status" value="1"/>
</dbReference>
<name>A0A9K3PWI2_9STRA</name>
<accession>A0A9K3PWI2</accession>
<feature type="signal peptide" evidence="1">
    <location>
        <begin position="1"/>
        <end position="29"/>
    </location>
</feature>
<proteinExistence type="predicted"/>
<keyword evidence="3" id="KW-1185">Reference proteome</keyword>
<dbReference type="Proteomes" id="UP000693970">
    <property type="component" value="Unassembled WGS sequence"/>
</dbReference>
<reference evidence="2" key="2">
    <citation type="submission" date="2021-04" db="EMBL/GenBank/DDBJ databases">
        <authorList>
            <person name="Podell S."/>
        </authorList>
    </citation>
    <scope>NUCLEOTIDE SEQUENCE</scope>
    <source>
        <strain evidence="2">Hildebrandi</strain>
    </source>
</reference>
<comment type="caution">
    <text evidence="2">The sequence shown here is derived from an EMBL/GenBank/DDBJ whole genome shotgun (WGS) entry which is preliminary data.</text>
</comment>
<evidence type="ECO:0000313" key="3">
    <source>
        <dbReference type="Proteomes" id="UP000693970"/>
    </source>
</evidence>
<dbReference type="AlphaFoldDB" id="A0A9K3PWI2"/>
<organism evidence="2 3">
    <name type="scientific">Nitzschia inconspicua</name>
    <dbReference type="NCBI Taxonomy" id="303405"/>
    <lineage>
        <taxon>Eukaryota</taxon>
        <taxon>Sar</taxon>
        <taxon>Stramenopiles</taxon>
        <taxon>Ochrophyta</taxon>
        <taxon>Bacillariophyta</taxon>
        <taxon>Bacillariophyceae</taxon>
        <taxon>Bacillariophycidae</taxon>
        <taxon>Bacillariales</taxon>
        <taxon>Bacillariaceae</taxon>
        <taxon>Nitzschia</taxon>
    </lineage>
</organism>
<evidence type="ECO:0000313" key="2">
    <source>
        <dbReference type="EMBL" id="KAG7361991.1"/>
    </source>
</evidence>
<protein>
    <submittedName>
        <fullName evidence="2">Uncharacterized protein</fullName>
    </submittedName>
</protein>
<feature type="chain" id="PRO_5039919996" evidence="1">
    <location>
        <begin position="30"/>
        <end position="400"/>
    </location>
</feature>
<dbReference type="EMBL" id="JAGRRH010000012">
    <property type="protein sequence ID" value="KAG7361991.1"/>
    <property type="molecule type" value="Genomic_DNA"/>
</dbReference>
<sequence>MGQKFNTSTILFATLMVSCLIIQLTIRNGQLIHTYGNDNLCGANRPPEVVVSRKDQLHLEVERLRFQIAKESFRMMMEDTEEAASKSFVADISPMVEIMIEALQTVGVRQVHEKVLTTQEFAVSLTDAAKDLGIKGFRTHQKQEDDQPMITYFNVPSNRKFARKKSLCHGHLWWLRHIVGSVVADQLLVKGSLPLDVLENTTISNPREYLEEMRRLARSDYPDPLHFHSQHGFAWEWLARKRPQIDSYPLDMLNEFCGDLVWKDEWVEDQHNDIGRECRHSFGHALYYVLAAQELGEDYNITARNTFRVASNFYLSEDSICKLEELCLGSPNKGTLGQCRGGFRHSFWLYSEGDFNQNITDYMAKATERCQSRPSYQKLKAENPNAFIDAADMSSEEHKH</sequence>
<reference evidence="2" key="1">
    <citation type="journal article" date="2021" name="Sci. Rep.">
        <title>Diploid genomic architecture of Nitzschia inconspicua, an elite biomass production diatom.</title>
        <authorList>
            <person name="Oliver A."/>
            <person name="Podell S."/>
            <person name="Pinowska A."/>
            <person name="Traller J.C."/>
            <person name="Smith S.R."/>
            <person name="McClure R."/>
            <person name="Beliaev A."/>
            <person name="Bohutskyi P."/>
            <person name="Hill E.A."/>
            <person name="Rabines A."/>
            <person name="Zheng H."/>
            <person name="Allen L.Z."/>
            <person name="Kuo A."/>
            <person name="Grigoriev I.V."/>
            <person name="Allen A.E."/>
            <person name="Hazlebeck D."/>
            <person name="Allen E.E."/>
        </authorList>
    </citation>
    <scope>NUCLEOTIDE SEQUENCE</scope>
    <source>
        <strain evidence="2">Hildebrandi</strain>
    </source>
</reference>
<gene>
    <name evidence="2" type="ORF">IV203_025657</name>
</gene>